<keyword evidence="4 7" id="KW-0460">Magnesium</keyword>
<comment type="caution">
    <text evidence="9">The sequence shown here is derived from an EMBL/GenBank/DDBJ whole genome shotgun (WGS) entry which is preliminary data.</text>
</comment>
<dbReference type="CDD" id="cd03317">
    <property type="entry name" value="NAAAR"/>
    <property type="match status" value="1"/>
</dbReference>
<dbReference type="GO" id="GO:0000287">
    <property type="term" value="F:magnesium ion binding"/>
    <property type="evidence" value="ECO:0007669"/>
    <property type="project" value="UniProtKB-UniRule"/>
</dbReference>
<dbReference type="SFLD" id="SFLDF00009">
    <property type="entry name" value="o-succinylbenzoate_synthase"/>
    <property type="match status" value="1"/>
</dbReference>
<dbReference type="SMART" id="SM00922">
    <property type="entry name" value="MR_MLE"/>
    <property type="match status" value="1"/>
</dbReference>
<dbReference type="InterPro" id="IPR010197">
    <property type="entry name" value="OSBS/NAAAR"/>
</dbReference>
<organism evidence="9 10">
    <name type="scientific">Sutcliffiella horikoshii</name>
    <dbReference type="NCBI Taxonomy" id="79883"/>
    <lineage>
        <taxon>Bacteria</taxon>
        <taxon>Bacillati</taxon>
        <taxon>Bacillota</taxon>
        <taxon>Bacilli</taxon>
        <taxon>Bacillales</taxon>
        <taxon>Bacillaceae</taxon>
        <taxon>Sutcliffiella</taxon>
    </lineage>
</organism>
<evidence type="ECO:0000256" key="3">
    <source>
        <dbReference type="ARBA" id="ARBA00022723"/>
    </source>
</evidence>
<dbReference type="InterPro" id="IPR029065">
    <property type="entry name" value="Enolase_C-like"/>
</dbReference>
<dbReference type="SFLD" id="SFLDS00001">
    <property type="entry name" value="Enolase"/>
    <property type="match status" value="1"/>
</dbReference>
<gene>
    <name evidence="7 9" type="primary">menC</name>
    <name evidence="9" type="ORF">FZC76_09670</name>
</gene>
<dbReference type="InterPro" id="IPR013341">
    <property type="entry name" value="Mandelate_racemase_N_dom"/>
</dbReference>
<evidence type="ECO:0000313" key="10">
    <source>
        <dbReference type="Proteomes" id="UP000322524"/>
    </source>
</evidence>
<accession>A0A5D4T0E8</accession>
<sequence>MKIEKVDLFLTSMKLVQPFRTHQETVTDRESILIKATDGSGNSGWGEVVAFSSPWYTEETIETAWHMLTEFFIPTVLHQEWESPRGVNEALLHWKRNQMAKAGVEMAIWDLFAKQAGVSLAEYIGGVSREVKAGVVVSMDTPERMLSTIEHRIKEGYERIKVKVDPANDYEILKKIRDAFPDIALLVDANSAYSLRDAKRLKKLDALNLLMIEQPLAADDIVEHAELQQVLSTPVCLDESIVSIQDARNAIKLGSCKVMSIKIGRVGGLANAIDIHNTCAEHGIPVWCGGMLETGISRAFHIALASLPNFTIPGDLSSSSRYWEKDVITPEVVVKNGRLPVPDGPGIGFEVDEAFIKKISKRKASFPTKK</sequence>
<evidence type="ECO:0000313" key="9">
    <source>
        <dbReference type="EMBL" id="TYS69180.1"/>
    </source>
</evidence>
<comment type="pathway">
    <text evidence="7">Quinol/quinone metabolism; menaquinone biosynthesis.</text>
</comment>
<evidence type="ECO:0000256" key="6">
    <source>
        <dbReference type="ARBA" id="ARBA00029491"/>
    </source>
</evidence>
<dbReference type="SFLD" id="SFLDG00180">
    <property type="entry name" value="muconate_cycloisomerase"/>
    <property type="match status" value="1"/>
</dbReference>
<evidence type="ECO:0000259" key="8">
    <source>
        <dbReference type="SMART" id="SM00922"/>
    </source>
</evidence>
<dbReference type="InterPro" id="IPR036849">
    <property type="entry name" value="Enolase-like_C_sf"/>
</dbReference>
<dbReference type="GO" id="GO:0016854">
    <property type="term" value="F:racemase and epimerase activity"/>
    <property type="evidence" value="ECO:0007669"/>
    <property type="project" value="UniProtKB-ARBA"/>
</dbReference>
<dbReference type="SUPFAM" id="SSF54826">
    <property type="entry name" value="Enolase N-terminal domain-like"/>
    <property type="match status" value="1"/>
</dbReference>
<dbReference type="AlphaFoldDB" id="A0A5D4T0E8"/>
<comment type="cofactor">
    <cofactor evidence="1 7">
        <name>a divalent metal cation</name>
        <dbReference type="ChEBI" id="CHEBI:60240"/>
    </cofactor>
</comment>
<reference evidence="9 10" key="1">
    <citation type="submission" date="2019-08" db="EMBL/GenBank/DDBJ databases">
        <title>Bacillus genomes from the desert of Cuatro Cienegas, Coahuila.</title>
        <authorList>
            <person name="Olmedo-Alvarez G."/>
        </authorList>
    </citation>
    <scope>NUCLEOTIDE SEQUENCE [LARGE SCALE GENOMIC DNA]</scope>
    <source>
        <strain evidence="9 10">CH28_1T</strain>
    </source>
</reference>
<evidence type="ECO:0000256" key="2">
    <source>
        <dbReference type="ARBA" id="ARBA00022428"/>
    </source>
</evidence>
<dbReference type="UniPathway" id="UPA01057">
    <property type="reaction ID" value="UER00165"/>
</dbReference>
<feature type="domain" description="Mandelate racemase/muconate lactonizing enzyme C-terminal" evidence="8">
    <location>
        <begin position="142"/>
        <end position="234"/>
    </location>
</feature>
<evidence type="ECO:0000256" key="5">
    <source>
        <dbReference type="ARBA" id="ARBA00023239"/>
    </source>
</evidence>
<feature type="binding site" evidence="7">
    <location>
        <position position="213"/>
    </location>
    <ligand>
        <name>Mg(2+)</name>
        <dbReference type="ChEBI" id="CHEBI:18420"/>
    </ligand>
</feature>
<feature type="binding site" evidence="7">
    <location>
        <position position="238"/>
    </location>
    <ligand>
        <name>Mg(2+)</name>
        <dbReference type="ChEBI" id="CHEBI:18420"/>
    </ligand>
</feature>
<feature type="active site" description="Proton acceptor" evidence="7">
    <location>
        <position position="262"/>
    </location>
</feature>
<evidence type="ECO:0000256" key="7">
    <source>
        <dbReference type="HAMAP-Rule" id="MF_01933"/>
    </source>
</evidence>
<proteinExistence type="inferred from homology"/>
<dbReference type="OrthoDB" id="9774531at2"/>
<dbReference type="GO" id="GO:0009234">
    <property type="term" value="P:menaquinone biosynthetic process"/>
    <property type="evidence" value="ECO:0007669"/>
    <property type="project" value="UniProtKB-UniRule"/>
</dbReference>
<dbReference type="HAMAP" id="MF_01933">
    <property type="entry name" value="MenC_2"/>
    <property type="match status" value="1"/>
</dbReference>
<dbReference type="EC" id="4.2.1.113" evidence="6 7"/>
<name>A0A5D4T0E8_9BACI</name>
<comment type="pathway">
    <text evidence="7">Quinol/quinone metabolism; 1,4-dihydroxy-2-naphthoate biosynthesis; 1,4-dihydroxy-2-naphthoate from chorismate: step 4/7.</text>
</comment>
<dbReference type="NCBIfam" id="TIGR01928">
    <property type="entry name" value="menC_lowGC_arch"/>
    <property type="match status" value="1"/>
</dbReference>
<comment type="catalytic activity">
    <reaction evidence="7">
        <text>(1R,6R)-6-hydroxy-2-succinyl-cyclohexa-2,4-diene-1-carboxylate = 2-succinylbenzoate + H2O</text>
        <dbReference type="Rhea" id="RHEA:10196"/>
        <dbReference type="ChEBI" id="CHEBI:15377"/>
        <dbReference type="ChEBI" id="CHEBI:18325"/>
        <dbReference type="ChEBI" id="CHEBI:58689"/>
        <dbReference type="EC" id="4.2.1.113"/>
    </reaction>
</comment>
<dbReference type="UniPathway" id="UPA00079"/>
<keyword evidence="2 7" id="KW-0474">Menaquinone biosynthesis</keyword>
<evidence type="ECO:0000256" key="1">
    <source>
        <dbReference type="ARBA" id="ARBA00001968"/>
    </source>
</evidence>
<keyword evidence="5 7" id="KW-0456">Lyase</keyword>
<dbReference type="RefSeq" id="WP_148987998.1">
    <property type="nucleotide sequence ID" value="NZ_VTEV01000003.1"/>
</dbReference>
<dbReference type="EMBL" id="VTEV01000003">
    <property type="protein sequence ID" value="TYS69180.1"/>
    <property type="molecule type" value="Genomic_DNA"/>
</dbReference>
<comment type="function">
    <text evidence="7">Converts 2-succinyl-6-hydroxy-2,4-cyclohexadiene-1-carboxylate (SHCHC) to 2-succinylbenzoate (OSB).</text>
</comment>
<comment type="similarity">
    <text evidence="7">Belongs to the mandelate racemase/muconate lactonizing enzyme family. MenC type 2 subfamily.</text>
</comment>
<dbReference type="SUPFAM" id="SSF51604">
    <property type="entry name" value="Enolase C-terminal domain-like"/>
    <property type="match status" value="1"/>
</dbReference>
<dbReference type="InterPro" id="IPR047585">
    <property type="entry name" value="MenC"/>
</dbReference>
<evidence type="ECO:0000256" key="4">
    <source>
        <dbReference type="ARBA" id="ARBA00022842"/>
    </source>
</evidence>
<dbReference type="Gene3D" id="3.20.20.120">
    <property type="entry name" value="Enolase-like C-terminal domain"/>
    <property type="match status" value="1"/>
</dbReference>
<dbReference type="Pfam" id="PF02746">
    <property type="entry name" value="MR_MLE_N"/>
    <property type="match status" value="1"/>
</dbReference>
<feature type="binding site" evidence="7">
    <location>
        <position position="188"/>
    </location>
    <ligand>
        <name>Mg(2+)</name>
        <dbReference type="ChEBI" id="CHEBI:18420"/>
    </ligand>
</feature>
<dbReference type="Gene3D" id="3.30.390.10">
    <property type="entry name" value="Enolase-like, N-terminal domain"/>
    <property type="match status" value="1"/>
</dbReference>
<keyword evidence="3 7" id="KW-0479">Metal-binding</keyword>
<dbReference type="InterPro" id="IPR013342">
    <property type="entry name" value="Mandelate_racemase_C"/>
</dbReference>
<dbReference type="Pfam" id="PF13378">
    <property type="entry name" value="MR_MLE_C"/>
    <property type="match status" value="1"/>
</dbReference>
<protein>
    <recommendedName>
        <fullName evidence="6 7">o-succinylbenzoate synthase</fullName>
        <shortName evidence="7">OSB synthase</shortName>
        <shortName evidence="7">OSBS</shortName>
        <ecNumber evidence="6 7">4.2.1.113</ecNumber>
    </recommendedName>
    <alternativeName>
        <fullName evidence="7">4-(2'-carboxyphenyl)-4-oxybutyric acid synthase</fullName>
    </alternativeName>
    <alternativeName>
        <fullName evidence="7">o-succinylbenzoic acid synthase</fullName>
    </alternativeName>
</protein>
<dbReference type="InterPro" id="IPR029017">
    <property type="entry name" value="Enolase-like_N"/>
</dbReference>
<dbReference type="PANTHER" id="PTHR48073">
    <property type="entry name" value="O-SUCCINYLBENZOATE SYNTHASE-RELATED"/>
    <property type="match status" value="1"/>
</dbReference>
<feature type="active site" description="Proton donor" evidence="7">
    <location>
        <position position="163"/>
    </location>
</feature>
<dbReference type="GO" id="GO:0043748">
    <property type="term" value="F:O-succinylbenzoate synthase activity"/>
    <property type="evidence" value="ECO:0007669"/>
    <property type="project" value="UniProtKB-EC"/>
</dbReference>
<dbReference type="Proteomes" id="UP000322524">
    <property type="component" value="Unassembled WGS sequence"/>
</dbReference>
<dbReference type="PANTHER" id="PTHR48073:SF5">
    <property type="entry name" value="O-SUCCINYLBENZOATE SYNTHASE"/>
    <property type="match status" value="1"/>
</dbReference>